<dbReference type="CDD" id="cd05702">
    <property type="entry name" value="S1_Rrp5_repeat_hs11_sc8"/>
    <property type="match status" value="1"/>
</dbReference>
<comment type="function">
    <text evidence="7">Involved in the biogenesis of rRNA. Required for the formation of 18S and 5.8S rRNA.</text>
</comment>
<feature type="region of interest" description="Disordered" evidence="10">
    <location>
        <begin position="1413"/>
        <end position="1468"/>
    </location>
</feature>
<dbReference type="InterPro" id="IPR048058">
    <property type="entry name" value="Rrp5_S1_rpt_hs11_sc8"/>
</dbReference>
<feature type="domain" description="S1 motif" evidence="11">
    <location>
        <begin position="746"/>
        <end position="823"/>
    </location>
</feature>
<feature type="compositionally biased region" description="Basic residues" evidence="10">
    <location>
        <begin position="106"/>
        <end position="122"/>
    </location>
</feature>
<dbReference type="PANTHER" id="PTHR23270">
    <property type="entry name" value="PROGRAMMED CELL DEATH PROTEIN 11 PRE-RRNA PROCESSING PROTEIN RRP5"/>
    <property type="match status" value="1"/>
</dbReference>
<dbReference type="CDD" id="cd05706">
    <property type="entry name" value="S1_Rrp5_repeat_sc10"/>
    <property type="match status" value="1"/>
</dbReference>
<sequence length="1811" mass="198199">MAPEKKRKRPQEASTHKLKPTPKPAPESSNKRLKGSDSKPAAAPAVSSAPSALKSSRDEEAAFPRGGASVLTPLEYKEVANEAMKDALFESGGAAVSAKGNDAAKSKKKPRHTDKRKGKKGVGTKEKRETGPRVEGLSYKRLVPGTMVLGCVERINSTDIALSLPNNLTGFIPITQISEKVTKRIEAMLEDSDDSKDEEEGDKPEADEDAEEDAEKPESDDVQLDSMFKIGQYLRAYILHAKEEVAVKGPQGEKSASRTRKRIELSLEPKLANTGIAVSDLAVGITVQASVVSVEDHGLVMDMGIGEDLKGFLSSNELGSFKLEDIKEGQVLLCTVTGLSSNGKIVKLSADLEQKFSKKGKLAGGKASWWLTQANSIGAFLPGTGVEVLVTEVGKQGGVVGTIMGMLDAVADFFHVAGWDEKELEEKVKIGSKIKARITTLFPNTEAKKVVFSILPHVLSLTPASETHPLTALPIATIVDQAKIIGVEPAVGLFVDVGVPGIPGFVHISRISSDEKVENLEKTTGPYKIGATHPARILGFNPMDGLLVLSMEKRVLEQPYLRIDDIKIGEVIKGKIEKILGRGGIVINVADGINGVVEEDHLSDVKLKNPEKKFRVGMEVRARVLATSPERRKLRLTLKKTLVNSDLPIIASYNVEPGTQSVGTLVNILPTGAVVKFYAGVTAFLPVSEMSEAYIQNPAEHFRVGQSVNVNVLTVDAEEKKMRVSCKDPGAFGEDQKNALADLKFGQIVSGKISEKSNDDLIVELEGVGASGLKGVIMMGQLTDGSREKNMNTLRKFRAGQTLNDLVVMDKHERRRMIHLSMKPSLVAAAKDNTLIHSFEQIHEGAIVKGYIKSTADIGAFVSFAGGIVGLALRNALPLEKQPLPGFGYLKHQSVTGRVIAMDMEEQKFLLSLKPINESQATLAVGKSKVAAREAVNAIDGVSTSVDDYQPGKITKAKIISVQTTQINVQLADNVQGRIDVSQIFNSWSDIKDKKSPLSGLKLKKGAIMDVKVIGLHDARNHRFLAISHRTSSNKTPIFELTAKPSAIVPGALCETLTLDKVAIGSSWLAFVNNIADDCMWVNISPDIRGRIRLLDITDDVSQLKDVEKHFPIGSALRCTVVNADAEKGKLDLSAKGSSVQKLDFDGLSKGMVVPGRVTKVLDRQVLVQLSDAVVGVINLIDIADDFTEAKVSNFQKNDVVRVCVIDVDKSSKRVSLSTRPSKVLDSKLPIKDAEVTAIRDVQDRELRRGFVKNVSDKGLFVSLGANVTAWVKVSDLADTFLKDWKSKFQVDQVVEGRIVAVDYPLGHIQMSLRPSAISGKIPEKQSGLGDFTKGQIVTGKIKKVAEYGVFVSIDGSNVSGLCHKSQIADRQVEDISKLYAEGDPVKAKILSIDMEKRRISFGLKASYFKDDDFDSEDGGMELDEEEGAEDEDDSDDESTGGIDLSHVKDIEMDEDEDEDEDDESDVQMEDAPVLGGEGLSAGGFDWTANNIFEKRECDEESDSDEEDKKKRRKRRSEIKKDLTGDMISREPQSVTDFERLVLGDPNDSKLWIQFMAFQLQLGEVEKAREIAERAIKTILQKEDAERRNVWVALLNMENAYGDDETLDATLKRAVQYNDAQDIHERMTSIFIQSGKTEKADDLFKTMVKKFSQVPKVWANYADFLLSNGNRVAARELLKRAMQALPREQHRDLIIRFASMEFRTGDPERGRTLFENLIGAYNKRMDIWNVFIDMEMKHGGENNANGVRTLYKRAVADEKCTPKQAAALFKKWKELEEKLGNEKGVQDVVVRAKAYVAAKKGGAAAAAEDEE</sequence>
<dbReference type="InterPro" id="IPR003029">
    <property type="entry name" value="S1_domain"/>
</dbReference>
<feature type="domain" description="S1 motif" evidence="11">
    <location>
        <begin position="284"/>
        <end position="351"/>
    </location>
</feature>
<dbReference type="FunFam" id="2.40.50.140:FF:000155">
    <property type="entry name" value="rRNA biogenesis protein RRP5"/>
    <property type="match status" value="1"/>
</dbReference>
<feature type="region of interest" description="Disordered" evidence="10">
    <location>
        <begin position="1"/>
        <end position="72"/>
    </location>
</feature>
<keyword evidence="4" id="KW-0597">Phosphoprotein</keyword>
<dbReference type="SUPFAM" id="SSF48452">
    <property type="entry name" value="TPR-like"/>
    <property type="match status" value="2"/>
</dbReference>
<feature type="domain" description="S1 motif" evidence="11">
    <location>
        <begin position="1335"/>
        <end position="1405"/>
    </location>
</feature>
<dbReference type="InterPro" id="IPR011990">
    <property type="entry name" value="TPR-like_helical_dom_sf"/>
</dbReference>
<keyword evidence="5" id="KW-0677">Repeat</keyword>
<feature type="domain" description="S1 motif" evidence="11">
    <location>
        <begin position="658"/>
        <end position="727"/>
    </location>
</feature>
<comment type="caution">
    <text evidence="12">The sequence shown here is derived from an EMBL/GenBank/DDBJ whole genome shotgun (WGS) entry which is preliminary data.</text>
</comment>
<evidence type="ECO:0000313" key="13">
    <source>
        <dbReference type="Proteomes" id="UP000326924"/>
    </source>
</evidence>
<dbReference type="CDD" id="cd05697">
    <property type="entry name" value="S1_Rrp5_repeat_hs5"/>
    <property type="match status" value="1"/>
</dbReference>
<proteinExistence type="predicted"/>
<dbReference type="Gene3D" id="2.40.50.140">
    <property type="entry name" value="Nucleic acid-binding proteins"/>
    <property type="match status" value="12"/>
</dbReference>
<dbReference type="Pfam" id="PF23231">
    <property type="entry name" value="HAT_Syf1_CNRKL1_C"/>
    <property type="match status" value="1"/>
</dbReference>
<dbReference type="FunFam" id="2.40.50.140:FF:000159">
    <property type="entry name" value="rRNA biogenesis protein rrp5"/>
    <property type="match status" value="1"/>
</dbReference>
<feature type="domain" description="S1 motif" evidence="11">
    <location>
        <begin position="145"/>
        <end position="268"/>
    </location>
</feature>
<dbReference type="InterPro" id="IPR055430">
    <property type="entry name" value="HAT_Syf1_CNRKL1_C"/>
</dbReference>
<dbReference type="CDD" id="cd05693">
    <property type="entry name" value="S1_Rrp5_repeat_hs1_sc1"/>
    <property type="match status" value="1"/>
</dbReference>
<feature type="domain" description="S1 motif" evidence="11">
    <location>
        <begin position="845"/>
        <end position="914"/>
    </location>
</feature>
<feature type="domain" description="S1 motif" evidence="11">
    <location>
        <begin position="1065"/>
        <end position="1136"/>
    </location>
</feature>
<evidence type="ECO:0000256" key="4">
    <source>
        <dbReference type="ARBA" id="ARBA00022553"/>
    </source>
</evidence>
<feature type="domain" description="S1 motif" evidence="11">
    <location>
        <begin position="476"/>
        <end position="552"/>
    </location>
</feature>
<keyword evidence="13" id="KW-1185">Reference proteome</keyword>
<comment type="subcellular location">
    <subcellularLocation>
        <location evidence="1">Nucleus</location>
        <location evidence="1">Nucleolus</location>
    </subcellularLocation>
</comment>
<protein>
    <recommendedName>
        <fullName evidence="8">rRNA biogenesis protein RRP5</fullName>
    </recommendedName>
    <alternativeName>
        <fullName evidence="9">Ribosomal RNA-processing protein 5</fullName>
    </alternativeName>
</protein>
<feature type="domain" description="S1 motif" evidence="11">
    <location>
        <begin position="569"/>
        <end position="639"/>
    </location>
</feature>
<feature type="domain" description="S1 motif" evidence="11">
    <location>
        <begin position="1245"/>
        <end position="1314"/>
    </location>
</feature>
<dbReference type="Pfam" id="PF00575">
    <property type="entry name" value="S1"/>
    <property type="match status" value="3"/>
</dbReference>
<dbReference type="SMART" id="SM00386">
    <property type="entry name" value="HAT"/>
    <property type="match status" value="6"/>
</dbReference>
<evidence type="ECO:0000256" key="7">
    <source>
        <dbReference type="ARBA" id="ARBA00055575"/>
    </source>
</evidence>
<feature type="compositionally biased region" description="Basic and acidic residues" evidence="10">
    <location>
        <begin position="123"/>
        <end position="132"/>
    </location>
</feature>
<dbReference type="Gene3D" id="1.25.40.10">
    <property type="entry name" value="Tetratricopeptide repeat domain"/>
    <property type="match status" value="1"/>
</dbReference>
<name>A0A5J5F707_9PEZI</name>
<feature type="region of interest" description="Disordered" evidence="10">
    <location>
        <begin position="1497"/>
        <end position="1516"/>
    </location>
</feature>
<dbReference type="CDD" id="cd05708">
    <property type="entry name" value="S1_Rrp5_repeat_sc12"/>
    <property type="match status" value="1"/>
</dbReference>
<dbReference type="GO" id="GO:0006364">
    <property type="term" value="P:rRNA processing"/>
    <property type="evidence" value="ECO:0007669"/>
    <property type="project" value="UniProtKB-KW"/>
</dbReference>
<dbReference type="FunFam" id="2.40.50.140:FF:000278">
    <property type="entry name" value="rRNA biogenesis protein rrp5"/>
    <property type="match status" value="1"/>
</dbReference>
<dbReference type="GO" id="GO:0032040">
    <property type="term" value="C:small-subunit processome"/>
    <property type="evidence" value="ECO:0007669"/>
    <property type="project" value="TreeGrafter"/>
</dbReference>
<evidence type="ECO:0000256" key="10">
    <source>
        <dbReference type="SAM" id="MobiDB-lite"/>
    </source>
</evidence>
<dbReference type="SMART" id="SM00316">
    <property type="entry name" value="S1"/>
    <property type="match status" value="13"/>
</dbReference>
<keyword evidence="3" id="KW-0698">rRNA processing</keyword>
<dbReference type="InterPro" id="IPR003107">
    <property type="entry name" value="HAT"/>
</dbReference>
<evidence type="ECO:0000256" key="3">
    <source>
        <dbReference type="ARBA" id="ARBA00022552"/>
    </source>
</evidence>
<dbReference type="FunFam" id="2.40.50.140:FF:000196">
    <property type="entry name" value="rRNA biogenesis protein RRP5"/>
    <property type="match status" value="1"/>
</dbReference>
<dbReference type="PANTHER" id="PTHR23270:SF10">
    <property type="entry name" value="PROTEIN RRP5 HOMOLOG"/>
    <property type="match status" value="1"/>
</dbReference>
<feature type="compositionally biased region" description="Acidic residues" evidence="10">
    <location>
        <begin position="1413"/>
        <end position="1439"/>
    </location>
</feature>
<dbReference type="CDD" id="cd05698">
    <property type="entry name" value="S1_Rrp5_repeat_hs6_sc5"/>
    <property type="match status" value="1"/>
</dbReference>
<evidence type="ECO:0000256" key="9">
    <source>
        <dbReference type="ARBA" id="ARBA00076674"/>
    </source>
</evidence>
<feature type="region of interest" description="Disordered" evidence="10">
    <location>
        <begin position="94"/>
        <end position="132"/>
    </location>
</feature>
<evidence type="ECO:0000256" key="8">
    <source>
        <dbReference type="ARBA" id="ARBA00073619"/>
    </source>
</evidence>
<dbReference type="FunCoup" id="A0A5J5F707">
    <property type="interactions" value="1137"/>
</dbReference>
<dbReference type="InterPro" id="IPR048059">
    <property type="entry name" value="Rrp5_S1_rpt_hs1_sc1"/>
</dbReference>
<evidence type="ECO:0000313" key="12">
    <source>
        <dbReference type="EMBL" id="KAA8912855.1"/>
    </source>
</evidence>
<feature type="domain" description="S1 motif" evidence="11">
    <location>
        <begin position="1151"/>
        <end position="1220"/>
    </location>
</feature>
<dbReference type="InterPro" id="IPR045209">
    <property type="entry name" value="Rrp5"/>
</dbReference>
<dbReference type="OrthoDB" id="412781at2759"/>
<dbReference type="CDD" id="cd05703">
    <property type="entry name" value="S1_Rrp5_repeat_hs12_sc9"/>
    <property type="match status" value="1"/>
</dbReference>
<dbReference type="Pfam" id="PF23459">
    <property type="entry name" value="S1_RRP5"/>
    <property type="match status" value="2"/>
</dbReference>
<organism evidence="12 13">
    <name type="scientific">Sphaerosporella brunnea</name>
    <dbReference type="NCBI Taxonomy" id="1250544"/>
    <lineage>
        <taxon>Eukaryota</taxon>
        <taxon>Fungi</taxon>
        <taxon>Dikarya</taxon>
        <taxon>Ascomycota</taxon>
        <taxon>Pezizomycotina</taxon>
        <taxon>Pezizomycetes</taxon>
        <taxon>Pezizales</taxon>
        <taxon>Pyronemataceae</taxon>
        <taxon>Sphaerosporella</taxon>
    </lineage>
</organism>
<dbReference type="FunFam" id="2.40.50.140:FF:000279">
    <property type="entry name" value="rRNA biogenesis protein rrp5"/>
    <property type="match status" value="1"/>
</dbReference>
<dbReference type="InterPro" id="IPR057301">
    <property type="entry name" value="Rrp5_OB_4th"/>
</dbReference>
<dbReference type="InterPro" id="IPR012340">
    <property type="entry name" value="NA-bd_OB-fold"/>
</dbReference>
<dbReference type="Proteomes" id="UP000326924">
    <property type="component" value="Unassembled WGS sequence"/>
</dbReference>
<gene>
    <name evidence="12" type="ORF">FN846DRAFT_931829</name>
</gene>
<dbReference type="InParanoid" id="A0A5J5F707"/>
<evidence type="ECO:0000259" key="11">
    <source>
        <dbReference type="PROSITE" id="PS50126"/>
    </source>
</evidence>
<dbReference type="PROSITE" id="PS50126">
    <property type="entry name" value="S1"/>
    <property type="match status" value="12"/>
</dbReference>
<feature type="domain" description="S1 motif" evidence="11">
    <location>
        <begin position="952"/>
        <end position="1030"/>
    </location>
</feature>
<dbReference type="EMBL" id="VXIS01000019">
    <property type="protein sequence ID" value="KAA8912855.1"/>
    <property type="molecule type" value="Genomic_DNA"/>
</dbReference>
<reference evidence="12 13" key="1">
    <citation type="submission" date="2019-09" db="EMBL/GenBank/DDBJ databases">
        <title>Draft genome of the ectomycorrhizal ascomycete Sphaerosporella brunnea.</title>
        <authorList>
            <consortium name="DOE Joint Genome Institute"/>
            <person name="Benucci G.M."/>
            <person name="Marozzi G."/>
            <person name="Antonielli L."/>
            <person name="Sanchez S."/>
            <person name="Marco P."/>
            <person name="Wang X."/>
            <person name="Falini L.B."/>
            <person name="Barry K."/>
            <person name="Haridas S."/>
            <person name="Lipzen A."/>
            <person name="Labutti K."/>
            <person name="Grigoriev I.V."/>
            <person name="Murat C."/>
            <person name="Martin F."/>
            <person name="Albertini E."/>
            <person name="Donnini D."/>
            <person name="Bonito G."/>
        </authorList>
    </citation>
    <scope>NUCLEOTIDE SEQUENCE [LARGE SCALE GENOMIC DNA]</scope>
    <source>
        <strain evidence="12 13">Sb_GMNB300</strain>
    </source>
</reference>
<dbReference type="Pfam" id="PF24685">
    <property type="entry name" value="OB_RRP5_4th"/>
    <property type="match status" value="1"/>
</dbReference>
<dbReference type="GO" id="GO:0003723">
    <property type="term" value="F:RNA binding"/>
    <property type="evidence" value="ECO:0007669"/>
    <property type="project" value="TreeGrafter"/>
</dbReference>
<feature type="compositionally biased region" description="Low complexity" evidence="10">
    <location>
        <begin position="38"/>
        <end position="54"/>
    </location>
</feature>
<accession>A0A5J5F707</accession>
<evidence type="ECO:0000256" key="2">
    <source>
        <dbReference type="ARBA" id="ARBA00022517"/>
    </source>
</evidence>
<dbReference type="FunFam" id="2.40.50.140:FF:000103">
    <property type="entry name" value="protein RRP5 homolog"/>
    <property type="match status" value="2"/>
</dbReference>
<keyword evidence="2" id="KW-0690">Ribosome biogenesis</keyword>
<feature type="region of interest" description="Disordered" evidence="10">
    <location>
        <begin position="189"/>
        <end position="222"/>
    </location>
</feature>
<evidence type="ECO:0000256" key="6">
    <source>
        <dbReference type="ARBA" id="ARBA00023242"/>
    </source>
</evidence>
<dbReference type="SUPFAM" id="SSF50249">
    <property type="entry name" value="Nucleic acid-binding proteins"/>
    <property type="match status" value="12"/>
</dbReference>
<keyword evidence="6" id="KW-0539">Nucleus</keyword>
<dbReference type="InterPro" id="IPR057302">
    <property type="entry name" value="Rrp5_S1"/>
</dbReference>
<feature type="compositionally biased region" description="Acidic residues" evidence="10">
    <location>
        <begin position="1452"/>
        <end position="1468"/>
    </location>
</feature>
<evidence type="ECO:0000256" key="5">
    <source>
        <dbReference type="ARBA" id="ARBA00022737"/>
    </source>
</evidence>
<evidence type="ECO:0000256" key="1">
    <source>
        <dbReference type="ARBA" id="ARBA00004604"/>
    </source>
</evidence>